<dbReference type="InterPro" id="IPR011009">
    <property type="entry name" value="Kinase-like_dom_sf"/>
</dbReference>
<protein>
    <submittedName>
        <fullName evidence="2">Aminoglycoside phosphotransferase family protein</fullName>
    </submittedName>
</protein>
<dbReference type="PANTHER" id="PTHR21064:SF5">
    <property type="entry name" value="SLR1880 PROTEIN"/>
    <property type="match status" value="1"/>
</dbReference>
<evidence type="ECO:0000259" key="1">
    <source>
        <dbReference type="Pfam" id="PF01636"/>
    </source>
</evidence>
<dbReference type="Pfam" id="PF01636">
    <property type="entry name" value="APH"/>
    <property type="match status" value="1"/>
</dbReference>
<dbReference type="RefSeq" id="WP_262654140.1">
    <property type="nucleotide sequence ID" value="NZ_JAOQKE010000003.1"/>
</dbReference>
<keyword evidence="3" id="KW-1185">Reference proteome</keyword>
<evidence type="ECO:0000313" key="2">
    <source>
        <dbReference type="EMBL" id="MCU6724686.1"/>
    </source>
</evidence>
<dbReference type="EMBL" id="JAOQKE010000003">
    <property type="protein sequence ID" value="MCU6724686.1"/>
    <property type="molecule type" value="Genomic_DNA"/>
</dbReference>
<dbReference type="Proteomes" id="UP001652338">
    <property type="component" value="Unassembled WGS sequence"/>
</dbReference>
<gene>
    <name evidence="2" type="ORF">OCV47_04820</name>
</gene>
<evidence type="ECO:0000313" key="3">
    <source>
        <dbReference type="Proteomes" id="UP001652338"/>
    </source>
</evidence>
<reference evidence="2 3" key="1">
    <citation type="journal article" date="2021" name="ISME Commun">
        <title>Automated analysis of genomic sequences facilitates high-throughput and comprehensive description of bacteria.</title>
        <authorList>
            <person name="Hitch T.C.A."/>
        </authorList>
    </citation>
    <scope>NUCLEOTIDE SEQUENCE [LARGE SCALE GENOMIC DNA]</scope>
    <source>
        <strain evidence="2 3">Sanger_29</strain>
    </source>
</reference>
<dbReference type="InterPro" id="IPR050249">
    <property type="entry name" value="Pseudomonas-type_ThrB"/>
</dbReference>
<dbReference type="Gene3D" id="3.90.1200.10">
    <property type="match status" value="1"/>
</dbReference>
<feature type="domain" description="Aminoglycoside phosphotransferase" evidence="1">
    <location>
        <begin position="26"/>
        <end position="264"/>
    </location>
</feature>
<accession>A0ABT2SK38</accession>
<dbReference type="InterPro" id="IPR002575">
    <property type="entry name" value="Aminoglycoside_PTrfase"/>
</dbReference>
<sequence>MNQETLAAGRQEAISGFDIPGCFLDCRPCGNGHINDTFIMEFEEDGQIRRYSLQHMNRTVFTDPIALMENILHVTDYLKEQILEQGGDPQRETLDFVHARTGEPYFVDSYGEYWRAYHFIEHAYALEELSGPEDFYESAVAFGHFQKMLAAFPADSLHETIVGFHDTRSRFATFEEAVKKDVCQRASGVAEEIQFVKSRYDVACVLGDLLENGTLPLRVTHNDTKSNNVLIDETTKKGLCVIDLDTVMPGLAVNDFGDSIRFGASTGAEDEKDLSKISCDLGLFDVYTKGFVEGCEGILTKEEIACLPLGAKVMTYECGMRFLTDYLSGDVYFKTDYPTHNLDRARTQFKLVADMEEKWEEMQRITQKYIL</sequence>
<dbReference type="SUPFAM" id="SSF56112">
    <property type="entry name" value="Protein kinase-like (PK-like)"/>
    <property type="match status" value="1"/>
</dbReference>
<comment type="caution">
    <text evidence="2">The sequence shown here is derived from an EMBL/GenBank/DDBJ whole genome shotgun (WGS) entry which is preliminary data.</text>
</comment>
<dbReference type="PANTHER" id="PTHR21064">
    <property type="entry name" value="AMINOGLYCOSIDE PHOSPHOTRANSFERASE DOMAIN-CONTAINING PROTEIN-RELATED"/>
    <property type="match status" value="1"/>
</dbReference>
<proteinExistence type="predicted"/>
<name>A0ABT2SK38_9FIRM</name>
<organism evidence="2 3">
    <name type="scientific">Muricoprocola aceti</name>
    <dbReference type="NCBI Taxonomy" id="2981772"/>
    <lineage>
        <taxon>Bacteria</taxon>
        <taxon>Bacillati</taxon>
        <taxon>Bacillota</taxon>
        <taxon>Clostridia</taxon>
        <taxon>Lachnospirales</taxon>
        <taxon>Lachnospiraceae</taxon>
        <taxon>Muricoprocola</taxon>
    </lineage>
</organism>